<comment type="caution">
    <text evidence="2">The sequence shown here is derived from an EMBL/GenBank/DDBJ whole genome shotgun (WGS) entry which is preliminary data.</text>
</comment>
<evidence type="ECO:0000313" key="3">
    <source>
        <dbReference type="Proteomes" id="UP001273589"/>
    </source>
</evidence>
<protein>
    <submittedName>
        <fullName evidence="2">Uncharacterized protein</fullName>
    </submittedName>
</protein>
<organism evidence="2 3">
    <name type="scientific">Streptomyces europaeiscabiei</name>
    <dbReference type="NCBI Taxonomy" id="146819"/>
    <lineage>
        <taxon>Bacteria</taxon>
        <taxon>Bacillati</taxon>
        <taxon>Actinomycetota</taxon>
        <taxon>Actinomycetes</taxon>
        <taxon>Kitasatosporales</taxon>
        <taxon>Streptomycetaceae</taxon>
        <taxon>Streptomyces</taxon>
    </lineage>
</organism>
<reference evidence="2" key="1">
    <citation type="journal article" date="2023" name="Microb. Genom.">
        <title>Mesoterricola silvestris gen. nov., sp. nov., Mesoterricola sediminis sp. nov., Geothrix oryzae sp. nov., Geothrix edaphica sp. nov., Geothrix rubra sp. nov., and Geothrix limicola sp. nov., six novel members of Acidobacteriota isolated from soils.</title>
        <authorList>
            <person name="Weisberg A.J."/>
            <person name="Pearce E."/>
            <person name="Kramer C.G."/>
            <person name="Chang J.H."/>
            <person name="Clarke C.R."/>
        </authorList>
    </citation>
    <scope>NUCLEOTIDE SEQUENCE</scope>
    <source>
        <strain evidence="2">ND06-05F</strain>
    </source>
</reference>
<dbReference type="EMBL" id="JARAWN010000018">
    <property type="protein sequence ID" value="MDX3129189.1"/>
    <property type="molecule type" value="Genomic_DNA"/>
</dbReference>
<evidence type="ECO:0000313" key="2">
    <source>
        <dbReference type="EMBL" id="MDX3129189.1"/>
    </source>
</evidence>
<dbReference type="AlphaFoldDB" id="A0AAJ2PL45"/>
<dbReference type="Proteomes" id="UP001273589">
    <property type="component" value="Unassembled WGS sequence"/>
</dbReference>
<gene>
    <name evidence="2" type="ORF">PV367_05075</name>
</gene>
<sequence length="116" mass="12131">MSSPTVLAKLQKDGSWTESISEGQVTGDGPAITQIEFKVPQVSGPGPAGRPAAAQQDLTQLERPEPPGRNPRAVRSPRVILLPAMGDLVTARLVLHPMAVSEAEQVVAGESDGDGR</sequence>
<proteinExistence type="predicted"/>
<feature type="compositionally biased region" description="Polar residues" evidence="1">
    <location>
        <begin position="14"/>
        <end position="24"/>
    </location>
</feature>
<dbReference type="RefSeq" id="WP_319689728.1">
    <property type="nucleotide sequence ID" value="NZ_JARAWN010000018.1"/>
</dbReference>
<accession>A0AAJ2PL45</accession>
<evidence type="ECO:0000256" key="1">
    <source>
        <dbReference type="SAM" id="MobiDB-lite"/>
    </source>
</evidence>
<name>A0AAJ2PL45_9ACTN</name>
<feature type="region of interest" description="Disordered" evidence="1">
    <location>
        <begin position="1"/>
        <end position="75"/>
    </location>
</feature>